<keyword evidence="10" id="KW-1185">Reference proteome</keyword>
<dbReference type="Pfam" id="PF08766">
    <property type="entry name" value="DEK_C"/>
    <property type="match status" value="1"/>
</dbReference>
<feature type="compositionally biased region" description="Basic and acidic residues" evidence="7">
    <location>
        <begin position="109"/>
        <end position="150"/>
    </location>
</feature>
<protein>
    <submittedName>
        <fullName evidence="9">Glutamic acid-rich protein</fullName>
    </submittedName>
</protein>
<feature type="compositionally biased region" description="Basic and acidic residues" evidence="7">
    <location>
        <begin position="363"/>
        <end position="398"/>
    </location>
</feature>
<evidence type="ECO:0000256" key="6">
    <source>
        <dbReference type="ARBA" id="ARBA00023242"/>
    </source>
</evidence>
<feature type="domain" description="DEK-C" evidence="8">
    <location>
        <begin position="498"/>
        <end position="553"/>
    </location>
</feature>
<keyword evidence="2" id="KW-0156">Chromatin regulator</keyword>
<feature type="region of interest" description="Disordered" evidence="7">
    <location>
        <begin position="302"/>
        <end position="484"/>
    </location>
</feature>
<accession>A0A2Z7BNS1</accession>
<dbReference type="PANTHER" id="PTHR13468">
    <property type="entry name" value="DEK PROTEIN"/>
    <property type="match status" value="1"/>
</dbReference>
<dbReference type="GO" id="GO:0003677">
    <property type="term" value="F:DNA binding"/>
    <property type="evidence" value="ECO:0007669"/>
    <property type="project" value="UniProtKB-KW"/>
</dbReference>
<keyword evidence="3" id="KW-0805">Transcription regulation</keyword>
<dbReference type="EMBL" id="KV003914">
    <property type="protein sequence ID" value="KZV36211.1"/>
    <property type="molecule type" value="Genomic_DNA"/>
</dbReference>
<evidence type="ECO:0000256" key="5">
    <source>
        <dbReference type="ARBA" id="ARBA00023163"/>
    </source>
</evidence>
<dbReference type="PANTHER" id="PTHR13468:SF22">
    <property type="entry name" value="DEK DOMAIN-CONTAINING CHROMATIN-ASSOCIATED PROTEIN 3"/>
    <property type="match status" value="1"/>
</dbReference>
<dbReference type="FunFam" id="1.10.10.60:FF:000220">
    <property type="entry name" value="DEK domain-containing chromatin associated protein"/>
    <property type="match status" value="1"/>
</dbReference>
<proteinExistence type="predicted"/>
<dbReference type="GO" id="GO:0042393">
    <property type="term" value="F:histone binding"/>
    <property type="evidence" value="ECO:0007669"/>
    <property type="project" value="TreeGrafter"/>
</dbReference>
<dbReference type="PROSITE" id="PS51998">
    <property type="entry name" value="DEK_C"/>
    <property type="match status" value="1"/>
</dbReference>
<keyword evidence="4" id="KW-0238">DNA-binding</keyword>
<evidence type="ECO:0000313" key="9">
    <source>
        <dbReference type="EMBL" id="KZV36211.1"/>
    </source>
</evidence>
<evidence type="ECO:0000256" key="3">
    <source>
        <dbReference type="ARBA" id="ARBA00023015"/>
    </source>
</evidence>
<dbReference type="InterPro" id="IPR014876">
    <property type="entry name" value="DEK_C"/>
</dbReference>
<name>A0A2Z7BNS1_9LAMI</name>
<evidence type="ECO:0000256" key="7">
    <source>
        <dbReference type="SAM" id="MobiDB-lite"/>
    </source>
</evidence>
<keyword evidence="6" id="KW-0539">Nucleus</keyword>
<dbReference type="Proteomes" id="UP000250235">
    <property type="component" value="Unassembled WGS sequence"/>
</dbReference>
<feature type="compositionally biased region" description="Basic and acidic residues" evidence="7">
    <location>
        <begin position="21"/>
        <end position="31"/>
    </location>
</feature>
<reference evidence="9 10" key="1">
    <citation type="journal article" date="2015" name="Proc. Natl. Acad. Sci. U.S.A.">
        <title>The resurrection genome of Boea hygrometrica: A blueprint for survival of dehydration.</title>
        <authorList>
            <person name="Xiao L."/>
            <person name="Yang G."/>
            <person name="Zhang L."/>
            <person name="Yang X."/>
            <person name="Zhao S."/>
            <person name="Ji Z."/>
            <person name="Zhou Q."/>
            <person name="Hu M."/>
            <person name="Wang Y."/>
            <person name="Chen M."/>
            <person name="Xu Y."/>
            <person name="Jin H."/>
            <person name="Xiao X."/>
            <person name="Hu G."/>
            <person name="Bao F."/>
            <person name="Hu Y."/>
            <person name="Wan P."/>
            <person name="Li L."/>
            <person name="Deng X."/>
            <person name="Kuang T."/>
            <person name="Xiang C."/>
            <person name="Zhu J.K."/>
            <person name="Oliver M.J."/>
            <person name="He Y."/>
        </authorList>
    </citation>
    <scope>NUCLEOTIDE SEQUENCE [LARGE SCALE GENOMIC DNA]</scope>
    <source>
        <strain evidence="10">cv. XS01</strain>
    </source>
</reference>
<feature type="compositionally biased region" description="Basic and acidic residues" evidence="7">
    <location>
        <begin position="447"/>
        <end position="465"/>
    </location>
</feature>
<dbReference type="AlphaFoldDB" id="A0A2Z7BNS1"/>
<feature type="compositionally biased region" description="Basic and acidic residues" evidence="7">
    <location>
        <begin position="74"/>
        <end position="102"/>
    </location>
</feature>
<evidence type="ECO:0000256" key="4">
    <source>
        <dbReference type="ARBA" id="ARBA00023125"/>
    </source>
</evidence>
<dbReference type="Gene3D" id="1.10.10.60">
    <property type="entry name" value="Homeodomain-like"/>
    <property type="match status" value="1"/>
</dbReference>
<evidence type="ECO:0000259" key="8">
    <source>
        <dbReference type="PROSITE" id="PS51998"/>
    </source>
</evidence>
<comment type="subcellular location">
    <subcellularLocation>
        <location evidence="1">Nucleus</location>
        <location evidence="1">Nucleolus</location>
    </subcellularLocation>
</comment>
<feature type="region of interest" description="Disordered" evidence="7">
    <location>
        <begin position="1"/>
        <end position="150"/>
    </location>
</feature>
<feature type="compositionally biased region" description="Basic and acidic residues" evidence="7">
    <location>
        <begin position="343"/>
        <end position="353"/>
    </location>
</feature>
<evidence type="ECO:0000256" key="2">
    <source>
        <dbReference type="ARBA" id="ARBA00022853"/>
    </source>
</evidence>
<feature type="compositionally biased region" description="Basic and acidic residues" evidence="7">
    <location>
        <begin position="1"/>
        <end position="13"/>
    </location>
</feature>
<dbReference type="GO" id="GO:2000779">
    <property type="term" value="P:regulation of double-strand break repair"/>
    <property type="evidence" value="ECO:0007669"/>
    <property type="project" value="TreeGrafter"/>
</dbReference>
<evidence type="ECO:0000313" key="10">
    <source>
        <dbReference type="Proteomes" id="UP000250235"/>
    </source>
</evidence>
<dbReference type="OrthoDB" id="370884at2759"/>
<organism evidence="9 10">
    <name type="scientific">Dorcoceras hygrometricum</name>
    <dbReference type="NCBI Taxonomy" id="472368"/>
    <lineage>
        <taxon>Eukaryota</taxon>
        <taxon>Viridiplantae</taxon>
        <taxon>Streptophyta</taxon>
        <taxon>Embryophyta</taxon>
        <taxon>Tracheophyta</taxon>
        <taxon>Spermatophyta</taxon>
        <taxon>Magnoliopsida</taxon>
        <taxon>eudicotyledons</taxon>
        <taxon>Gunneridae</taxon>
        <taxon>Pentapetalae</taxon>
        <taxon>asterids</taxon>
        <taxon>lamiids</taxon>
        <taxon>Lamiales</taxon>
        <taxon>Gesneriaceae</taxon>
        <taxon>Didymocarpoideae</taxon>
        <taxon>Trichosporeae</taxon>
        <taxon>Loxocarpinae</taxon>
        <taxon>Dorcoceras</taxon>
    </lineage>
</organism>
<keyword evidence="5" id="KW-0804">Transcription</keyword>
<dbReference type="GO" id="GO:0005730">
    <property type="term" value="C:nucleolus"/>
    <property type="evidence" value="ECO:0007669"/>
    <property type="project" value="UniProtKB-SubCell"/>
</dbReference>
<gene>
    <name evidence="9" type="ORF">F511_14229</name>
</gene>
<feature type="compositionally biased region" description="Basic and acidic residues" evidence="7">
    <location>
        <begin position="56"/>
        <end position="65"/>
    </location>
</feature>
<dbReference type="GO" id="GO:0006325">
    <property type="term" value="P:chromatin organization"/>
    <property type="evidence" value="ECO:0007669"/>
    <property type="project" value="UniProtKB-KW"/>
</dbReference>
<feature type="compositionally biased region" description="Polar residues" evidence="7">
    <location>
        <begin position="467"/>
        <end position="479"/>
    </location>
</feature>
<dbReference type="SUPFAM" id="SSF109715">
    <property type="entry name" value="DEK C-terminal domain"/>
    <property type="match status" value="1"/>
</dbReference>
<dbReference type="InterPro" id="IPR044198">
    <property type="entry name" value="DEK"/>
</dbReference>
<evidence type="ECO:0000256" key="1">
    <source>
        <dbReference type="ARBA" id="ARBA00004604"/>
    </source>
</evidence>
<feature type="compositionally biased region" description="Acidic residues" evidence="7">
    <location>
        <begin position="32"/>
        <end position="55"/>
    </location>
</feature>
<sequence>MVQKDTESVKPESEANGNIEVEEKTEPVMEKTEEDVVEEEGNNEIMEETQEEEEKLEVAEEKVDMEIEEMNDGPSEKTENDDKVDGVGEEEKPKESKEERGLKIRLRTKSRDGKKERSTKQETEDKDSETQREKKIKETGISTDKKEEQKTPVGFTIDRPVRERKSVERLVAIIEQDASKEFKVEKGRGTALKDIPNVAYKLSRKKSDDTFKLLHNILFGRRGKVMLRFYDFRLSFISPCFSGATSHGNINNASALFGAWNAPQVKNNISRFSGFAWHDDEEDIISKLIEFLVAPHATTSELLTEQEQSSKGKKRKRESKSASGSATPSEGSAKSRKKTKGASKKDSEPKFEGESEEDEEKHDEDVKNNGSERTEYEKSEPAEHEEKASELKEFDEDKRKKKHVPAKSTTKKGTAEKAKTKKVTISKEASLPPKKEPPKPPSSRPKNIKDTSTKKSSGKKKDGPTKENISTPLKASSIVSPGEKILKVKDNLKEEKLKPSDNELRNAICGILKEVDFNTATFTDILKLLAKLFNKDLVPRKPSIKLMIQDELTKIADAEETGGEKDEGGGVNDGKKLSTEHVNT</sequence>
<feature type="region of interest" description="Disordered" evidence="7">
    <location>
        <begin position="558"/>
        <end position="584"/>
    </location>
</feature>